<accession>T1GZ37</accession>
<name>T1GZ37_MEGSC</name>
<dbReference type="GO" id="GO:0005452">
    <property type="term" value="F:solute:inorganic anion antiporter activity"/>
    <property type="evidence" value="ECO:0007669"/>
    <property type="project" value="InterPro"/>
</dbReference>
<keyword evidence="3 5" id="KW-1133">Transmembrane helix</keyword>
<evidence type="ECO:0000256" key="2">
    <source>
        <dbReference type="ARBA" id="ARBA00022692"/>
    </source>
</evidence>
<dbReference type="HOGENOM" id="CLU_1888142_0_0_1"/>
<evidence type="ECO:0000256" key="4">
    <source>
        <dbReference type="ARBA" id="ARBA00023136"/>
    </source>
</evidence>
<dbReference type="GO" id="GO:0006820">
    <property type="term" value="P:monoatomic anion transport"/>
    <property type="evidence" value="ECO:0007669"/>
    <property type="project" value="InterPro"/>
</dbReference>
<organism evidence="7 8">
    <name type="scientific">Megaselia scalaris</name>
    <name type="common">Humpbacked fly</name>
    <name type="synonym">Phora scalaris</name>
    <dbReference type="NCBI Taxonomy" id="36166"/>
    <lineage>
        <taxon>Eukaryota</taxon>
        <taxon>Metazoa</taxon>
        <taxon>Ecdysozoa</taxon>
        <taxon>Arthropoda</taxon>
        <taxon>Hexapoda</taxon>
        <taxon>Insecta</taxon>
        <taxon>Pterygota</taxon>
        <taxon>Neoptera</taxon>
        <taxon>Endopterygota</taxon>
        <taxon>Diptera</taxon>
        <taxon>Brachycera</taxon>
        <taxon>Muscomorpha</taxon>
        <taxon>Platypezoidea</taxon>
        <taxon>Phoridae</taxon>
        <taxon>Megaseliini</taxon>
        <taxon>Megaselia</taxon>
    </lineage>
</organism>
<dbReference type="PANTHER" id="PTHR11453">
    <property type="entry name" value="ANION EXCHANGE PROTEIN"/>
    <property type="match status" value="1"/>
</dbReference>
<dbReference type="EnsemblMetazoa" id="MESCA009129-RA">
    <property type="protein sequence ID" value="MESCA009129-PA"/>
    <property type="gene ID" value="MESCA009129"/>
</dbReference>
<evidence type="ECO:0000256" key="5">
    <source>
        <dbReference type="SAM" id="Phobius"/>
    </source>
</evidence>
<evidence type="ECO:0000256" key="1">
    <source>
        <dbReference type="ARBA" id="ARBA00004141"/>
    </source>
</evidence>
<dbReference type="InterPro" id="IPR003020">
    <property type="entry name" value="HCO3_transpt_euk"/>
</dbReference>
<dbReference type="GO" id="GO:0008510">
    <property type="term" value="F:sodium:bicarbonate symporter activity"/>
    <property type="evidence" value="ECO:0007669"/>
    <property type="project" value="TreeGrafter"/>
</dbReference>
<sequence>MSIILKDFKNALFFPSNVRQFISDFSVIIAIFSMSFLDFAVNVATPKLEVPHEFKPTLETRSWIIPPFTNNPIWTIFLAVFPAMLGTILIFMDQQITAVIINRKENKLNKGCGYHLDLFVLAILIEICSIMGLPW</sequence>
<dbReference type="Proteomes" id="UP000015102">
    <property type="component" value="Unassembled WGS sequence"/>
</dbReference>
<comment type="subcellular location">
    <subcellularLocation>
        <location evidence="1">Membrane</location>
        <topology evidence="1">Multi-pass membrane protein</topology>
    </subcellularLocation>
</comment>
<keyword evidence="2 5" id="KW-0812">Transmembrane</keyword>
<dbReference type="EMBL" id="CAQQ02093180">
    <property type="status" value="NOT_ANNOTATED_CDS"/>
    <property type="molecule type" value="Genomic_DNA"/>
</dbReference>
<feature type="domain" description="Bicarbonate transporter-like transmembrane" evidence="6">
    <location>
        <begin position="1"/>
        <end position="135"/>
    </location>
</feature>
<evidence type="ECO:0000313" key="8">
    <source>
        <dbReference type="Proteomes" id="UP000015102"/>
    </source>
</evidence>
<evidence type="ECO:0000259" key="6">
    <source>
        <dbReference type="Pfam" id="PF00955"/>
    </source>
</evidence>
<keyword evidence="8" id="KW-1185">Reference proteome</keyword>
<evidence type="ECO:0000256" key="3">
    <source>
        <dbReference type="ARBA" id="ARBA00022989"/>
    </source>
</evidence>
<dbReference type="AlphaFoldDB" id="T1GZ37"/>
<dbReference type="GO" id="GO:0051453">
    <property type="term" value="P:regulation of intracellular pH"/>
    <property type="evidence" value="ECO:0007669"/>
    <property type="project" value="TreeGrafter"/>
</dbReference>
<keyword evidence="4 5" id="KW-0472">Membrane</keyword>
<feature type="transmembrane region" description="Helical" evidence="5">
    <location>
        <begin position="21"/>
        <end position="41"/>
    </location>
</feature>
<proteinExistence type="predicted"/>
<dbReference type="GO" id="GO:0005886">
    <property type="term" value="C:plasma membrane"/>
    <property type="evidence" value="ECO:0007669"/>
    <property type="project" value="TreeGrafter"/>
</dbReference>
<dbReference type="STRING" id="36166.T1GZ37"/>
<dbReference type="OMA" id="VIVNECH"/>
<reference evidence="7" key="2">
    <citation type="submission" date="2015-06" db="UniProtKB">
        <authorList>
            <consortium name="EnsemblMetazoa"/>
        </authorList>
    </citation>
    <scope>IDENTIFICATION</scope>
</reference>
<dbReference type="Pfam" id="PF00955">
    <property type="entry name" value="HCO3_cotransp"/>
    <property type="match status" value="1"/>
</dbReference>
<protein>
    <recommendedName>
        <fullName evidence="6">Bicarbonate transporter-like transmembrane domain-containing protein</fullName>
    </recommendedName>
</protein>
<dbReference type="InterPro" id="IPR011531">
    <property type="entry name" value="HCO3_transpt-like_TM_dom"/>
</dbReference>
<feature type="transmembrane region" description="Helical" evidence="5">
    <location>
        <begin position="73"/>
        <end position="92"/>
    </location>
</feature>
<evidence type="ECO:0000313" key="7">
    <source>
        <dbReference type="EnsemblMetazoa" id="MESCA009129-PA"/>
    </source>
</evidence>
<reference evidence="8" key="1">
    <citation type="submission" date="2013-02" db="EMBL/GenBank/DDBJ databases">
        <authorList>
            <person name="Hughes D."/>
        </authorList>
    </citation>
    <scope>NUCLEOTIDE SEQUENCE</scope>
    <source>
        <strain>Durham</strain>
        <strain evidence="8">NC isolate 2 -- Noor lab</strain>
    </source>
</reference>
<feature type="transmembrane region" description="Helical" evidence="5">
    <location>
        <begin position="113"/>
        <end position="133"/>
    </location>
</feature>
<dbReference type="PANTHER" id="PTHR11453:SF36">
    <property type="entry name" value="ANION EXCHANGE PROTEIN"/>
    <property type="match status" value="1"/>
</dbReference>